<gene>
    <name evidence="2" type="ORF">RF11_14365</name>
</gene>
<dbReference type="AlphaFoldDB" id="A0A0C2JWW5"/>
<sequence>MKNSTEKKCPSLNDFLKIQILINTLAVILTVFWAFSPSRFIMTVDTKETFSLGIFSALLNDEHTFIFMIDEGDIISLISNVERILAIVILFLLLFKYVSYMSLYFNDTDGRRKLCIISHVASSIELLICRLVLVLLEFTQLTCSERSGT</sequence>
<feature type="transmembrane region" description="Helical" evidence="1">
    <location>
        <begin position="84"/>
        <end position="104"/>
    </location>
</feature>
<name>A0A0C2JWW5_THEKT</name>
<keyword evidence="3" id="KW-1185">Reference proteome</keyword>
<dbReference type="Proteomes" id="UP000031668">
    <property type="component" value="Unassembled WGS sequence"/>
</dbReference>
<evidence type="ECO:0000313" key="2">
    <source>
        <dbReference type="EMBL" id="KII73963.1"/>
    </source>
</evidence>
<keyword evidence="1" id="KW-0472">Membrane</keyword>
<reference evidence="2 3" key="1">
    <citation type="journal article" date="2014" name="Genome Biol. Evol.">
        <title>The genome of the myxosporean Thelohanellus kitauei shows adaptations to nutrient acquisition within its fish host.</title>
        <authorList>
            <person name="Yang Y."/>
            <person name="Xiong J."/>
            <person name="Zhou Z."/>
            <person name="Huo F."/>
            <person name="Miao W."/>
            <person name="Ran C."/>
            <person name="Liu Y."/>
            <person name="Zhang J."/>
            <person name="Feng J."/>
            <person name="Wang M."/>
            <person name="Wang M."/>
            <person name="Wang L."/>
            <person name="Yao B."/>
        </authorList>
    </citation>
    <scope>NUCLEOTIDE SEQUENCE [LARGE SCALE GENOMIC DNA]</scope>
    <source>
        <strain evidence="2">Wuqing</strain>
    </source>
</reference>
<organism evidence="2 3">
    <name type="scientific">Thelohanellus kitauei</name>
    <name type="common">Myxosporean</name>
    <dbReference type="NCBI Taxonomy" id="669202"/>
    <lineage>
        <taxon>Eukaryota</taxon>
        <taxon>Metazoa</taxon>
        <taxon>Cnidaria</taxon>
        <taxon>Myxozoa</taxon>
        <taxon>Myxosporea</taxon>
        <taxon>Bivalvulida</taxon>
        <taxon>Platysporina</taxon>
        <taxon>Myxobolidae</taxon>
        <taxon>Thelohanellus</taxon>
    </lineage>
</organism>
<accession>A0A0C2JWW5</accession>
<keyword evidence="1" id="KW-0812">Transmembrane</keyword>
<comment type="caution">
    <text evidence="2">The sequence shown here is derived from an EMBL/GenBank/DDBJ whole genome shotgun (WGS) entry which is preliminary data.</text>
</comment>
<protein>
    <submittedName>
        <fullName evidence="2">Uncharacterized protein</fullName>
    </submittedName>
</protein>
<feature type="transmembrane region" description="Helical" evidence="1">
    <location>
        <begin position="15"/>
        <end position="35"/>
    </location>
</feature>
<proteinExistence type="predicted"/>
<evidence type="ECO:0000313" key="3">
    <source>
        <dbReference type="Proteomes" id="UP000031668"/>
    </source>
</evidence>
<dbReference type="EMBL" id="JWZT01000581">
    <property type="protein sequence ID" value="KII73963.1"/>
    <property type="molecule type" value="Genomic_DNA"/>
</dbReference>
<keyword evidence="1" id="KW-1133">Transmembrane helix</keyword>
<evidence type="ECO:0000256" key="1">
    <source>
        <dbReference type="SAM" id="Phobius"/>
    </source>
</evidence>